<dbReference type="RefSeq" id="WP_114448011.1">
    <property type="nucleotide sequence ID" value="NZ_QPHM01000001.1"/>
</dbReference>
<gene>
    <name evidence="3" type="ORF">DU504_03530</name>
</gene>
<accession>A0A368NB01</accession>
<evidence type="ECO:0000313" key="3">
    <source>
        <dbReference type="EMBL" id="RCU46459.1"/>
    </source>
</evidence>
<dbReference type="InterPro" id="IPR051610">
    <property type="entry name" value="GPI/OXD"/>
</dbReference>
<dbReference type="PANTHER" id="PTHR35848">
    <property type="entry name" value="OXALATE-BINDING PROTEIN"/>
    <property type="match status" value="1"/>
</dbReference>
<organism evidence="3 4">
    <name type="scientific">Haloplanus salinus</name>
    <dbReference type="NCBI Taxonomy" id="1126245"/>
    <lineage>
        <taxon>Archaea</taxon>
        <taxon>Methanobacteriati</taxon>
        <taxon>Methanobacteriota</taxon>
        <taxon>Stenosarchaea group</taxon>
        <taxon>Halobacteria</taxon>
        <taxon>Halobacteriales</taxon>
        <taxon>Haloferacaceae</taxon>
        <taxon>Haloplanus</taxon>
    </lineage>
</organism>
<evidence type="ECO:0000313" key="4">
    <source>
        <dbReference type="Proteomes" id="UP000252189"/>
    </source>
</evidence>
<evidence type="ECO:0000259" key="2">
    <source>
        <dbReference type="Pfam" id="PF07883"/>
    </source>
</evidence>
<sequence length="110" mass="12204">MSHVSTSDLVDQLERENTNYLEVLSKDALSVELAQYPNPEPKTAHKTAELYYIISGSGMVHVEDERYAVDEGDVVYVEQGAEHDFFDIEDEITALVVFASAEDSVLGHGL</sequence>
<dbReference type="InterPro" id="IPR013096">
    <property type="entry name" value="Cupin_2"/>
</dbReference>
<feature type="domain" description="Cupin type-2" evidence="2">
    <location>
        <begin position="41"/>
        <end position="96"/>
    </location>
</feature>
<keyword evidence="1" id="KW-0479">Metal-binding</keyword>
<protein>
    <submittedName>
        <fullName evidence="3">Cupin domain-containing protein</fullName>
    </submittedName>
</protein>
<dbReference type="GO" id="GO:0046872">
    <property type="term" value="F:metal ion binding"/>
    <property type="evidence" value="ECO:0007669"/>
    <property type="project" value="UniProtKB-KW"/>
</dbReference>
<dbReference type="Proteomes" id="UP000252189">
    <property type="component" value="Unassembled WGS sequence"/>
</dbReference>
<dbReference type="PANTHER" id="PTHR35848:SF6">
    <property type="entry name" value="CUPIN TYPE-2 DOMAIN-CONTAINING PROTEIN"/>
    <property type="match status" value="1"/>
</dbReference>
<dbReference type="EMBL" id="QPHM01000001">
    <property type="protein sequence ID" value="RCU46459.1"/>
    <property type="molecule type" value="Genomic_DNA"/>
</dbReference>
<evidence type="ECO:0000256" key="1">
    <source>
        <dbReference type="ARBA" id="ARBA00022723"/>
    </source>
</evidence>
<dbReference type="SUPFAM" id="SSF51182">
    <property type="entry name" value="RmlC-like cupins"/>
    <property type="match status" value="1"/>
</dbReference>
<proteinExistence type="predicted"/>
<comment type="caution">
    <text evidence="3">The sequence shown here is derived from an EMBL/GenBank/DDBJ whole genome shotgun (WGS) entry which is preliminary data.</text>
</comment>
<dbReference type="InterPro" id="IPR014710">
    <property type="entry name" value="RmlC-like_jellyroll"/>
</dbReference>
<dbReference type="AlphaFoldDB" id="A0A368NB01"/>
<dbReference type="OrthoDB" id="190812at2157"/>
<dbReference type="Gene3D" id="2.60.120.10">
    <property type="entry name" value="Jelly Rolls"/>
    <property type="match status" value="1"/>
</dbReference>
<dbReference type="Pfam" id="PF07883">
    <property type="entry name" value="Cupin_2"/>
    <property type="match status" value="1"/>
</dbReference>
<keyword evidence="4" id="KW-1185">Reference proteome</keyword>
<name>A0A368NB01_9EURY</name>
<reference evidence="3 4" key="1">
    <citation type="submission" date="2018-07" db="EMBL/GenBank/DDBJ databases">
        <title>Genome sequences of Haloplanus salinus JCM 18368T.</title>
        <authorList>
            <person name="Kim Y.B."/>
            <person name="Roh S.W."/>
        </authorList>
    </citation>
    <scope>NUCLEOTIDE SEQUENCE [LARGE SCALE GENOMIC DNA]</scope>
    <source>
        <strain evidence="3 4">JCM 18368</strain>
    </source>
</reference>
<dbReference type="InterPro" id="IPR011051">
    <property type="entry name" value="RmlC_Cupin_sf"/>
</dbReference>